<evidence type="ECO:0000256" key="1">
    <source>
        <dbReference type="SAM" id="MobiDB-lite"/>
    </source>
</evidence>
<organism evidence="3 4">
    <name type="scientific">Chilo suppressalis</name>
    <name type="common">Asiatic rice borer moth</name>
    <dbReference type="NCBI Taxonomy" id="168631"/>
    <lineage>
        <taxon>Eukaryota</taxon>
        <taxon>Metazoa</taxon>
        <taxon>Ecdysozoa</taxon>
        <taxon>Arthropoda</taxon>
        <taxon>Hexapoda</taxon>
        <taxon>Insecta</taxon>
        <taxon>Pterygota</taxon>
        <taxon>Neoptera</taxon>
        <taxon>Endopterygota</taxon>
        <taxon>Lepidoptera</taxon>
        <taxon>Glossata</taxon>
        <taxon>Ditrysia</taxon>
        <taxon>Pyraloidea</taxon>
        <taxon>Crambidae</taxon>
        <taxon>Crambinae</taxon>
        <taxon>Chilo</taxon>
    </lineage>
</organism>
<feature type="signal peptide" evidence="2">
    <location>
        <begin position="1"/>
        <end position="17"/>
    </location>
</feature>
<keyword evidence="2" id="KW-0732">Signal</keyword>
<reference evidence="3" key="1">
    <citation type="submission" date="2021-12" db="EMBL/GenBank/DDBJ databases">
        <authorList>
            <person name="King R."/>
        </authorList>
    </citation>
    <scope>NUCLEOTIDE SEQUENCE</scope>
</reference>
<accession>A0ABN8L3U7</accession>
<evidence type="ECO:0000256" key="2">
    <source>
        <dbReference type="SAM" id="SignalP"/>
    </source>
</evidence>
<keyword evidence="4" id="KW-1185">Reference proteome</keyword>
<evidence type="ECO:0000313" key="3">
    <source>
        <dbReference type="EMBL" id="CAH2985380.1"/>
    </source>
</evidence>
<evidence type="ECO:0008006" key="5">
    <source>
        <dbReference type="Google" id="ProtNLM"/>
    </source>
</evidence>
<dbReference type="EMBL" id="OU963895">
    <property type="protein sequence ID" value="CAH2985380.1"/>
    <property type="molecule type" value="Genomic_DNA"/>
</dbReference>
<protein>
    <recommendedName>
        <fullName evidence="5">Seminal fluid protein</fullName>
    </recommendedName>
</protein>
<proteinExistence type="predicted"/>
<feature type="region of interest" description="Disordered" evidence="1">
    <location>
        <begin position="42"/>
        <end position="62"/>
    </location>
</feature>
<name>A0ABN8L3U7_CHISP</name>
<feature type="chain" id="PRO_5045823244" description="Seminal fluid protein" evidence="2">
    <location>
        <begin position="18"/>
        <end position="169"/>
    </location>
</feature>
<evidence type="ECO:0000313" key="4">
    <source>
        <dbReference type="Proteomes" id="UP001153292"/>
    </source>
</evidence>
<gene>
    <name evidence="3" type="ORF">CHILSU_LOCUS5215</name>
</gene>
<sequence length="169" mass="19553">MFQCIIIMNYFIVLISAHMLILPISSESQSTTEPKPISDIKDFQKQEPLSSQMNHPKAKYDTFSPDLNSSSWKYKLESHERLRRTNSDLPIPLTKLTKTFSSSSHPYFDKSFFEPFEKRKKTVTLLAFRKNSISPAVKIREPKPNGKSMDVAELQSPFNDISSFWMDEP</sequence>
<dbReference type="Proteomes" id="UP001153292">
    <property type="component" value="Chromosome 2"/>
</dbReference>